<dbReference type="InterPro" id="IPR013320">
    <property type="entry name" value="ConA-like_dom_sf"/>
</dbReference>
<evidence type="ECO:0000313" key="10">
    <source>
        <dbReference type="Proteomes" id="UP001591681"/>
    </source>
</evidence>
<feature type="region of interest" description="Disordered" evidence="6">
    <location>
        <begin position="149"/>
        <end position="184"/>
    </location>
</feature>
<feature type="compositionally biased region" description="Polar residues" evidence="6">
    <location>
        <begin position="288"/>
        <end position="312"/>
    </location>
</feature>
<feature type="region of interest" description="Disordered" evidence="6">
    <location>
        <begin position="1128"/>
        <end position="1151"/>
    </location>
</feature>
<sequence length="1390" mass="149766">MSRFAEEFSILLQLRSSQDVDRSLLTLLNFHNHILLQLRLGPYSLTFISTQQRDYEFPVSVSDSRWHYVSVGVSAKALTLYVDCVLVETIKWVYPYMGITTEGLLTVGGILEGFETPFEGELRQMTFLMGDSDAARDHCSLYSAECGVSKAPRPTHKKKQGTLFSSGDPGLDLTESSTDDGSPVVVQKAGDVRPSNRHTNALVPSVSPALNVSVVTKHNTKWDLQTNDLRDGSLTLENQVETVKPTVITTNSDRRVLTSIKTSSPKANTDRRITQTGPSGGIIDLDSPSANGFQKSSLHPTKNQRNQPTDSNVLPEEDLLPSTLDPGPKVTKEDYGGQGRGRGTGTEHTSVQQEAPRHGDIVTGLDGREYRLLRGAPGPAGPPGQRGCVGQEGLEGFKGDKGSMGPVGRDGMRGEPGPMGFPGLPTLYLWRNTAEDWAAFRKTPFFQAINARWPREQGPPGPIGEMGKPGRPGIPGEPGQRGIPGRRGDMGSFGPKGVSGRAGKPGRDGEPGHDGTPGSRGLPGLKGPRGEKGESAPPGEKGEEGFPGVPGPRGDIGREGEKGSTGDIGLSGPLGPPGPIGNKGVQGSPGPPGPEGPPGRSGRLGPPGAVGAPGVTGMVGPQGLNGTEGDVGPAGPTGRKGPMGPVGAEGFRGPSGPRGMQVCGLKRHTQQISGLPGMDGPQGLKGDRRAQWAAEDCRVLKGQWAQGETMETRELLDPKETKDSMAPRGSWDLKGRGVRLAFLDNQVREVRLGQQEIRVQKVKLGSREELGRKGPRVEQDETAPVVYLDFLYDNTALLNLLMFAFPGFTGKPGLEGPQGPIGMVYQDLEEKKGLEDLRVSRESTGPGGLRVYLVLVAYQAWWELWEREVLLDLQDLWERPGQQDLSEYQECWDLLEMLVLLVLRGSRAFQVVLEKMGGRDKKARRENLGHLEDLDLWVLLDFLGCRACRATGGSQAGGGKREKMVYLEEEEQKDFLDQRESKAEQDLKEDKVRKAKRVKMVEMDEQGKQGIVDQGEKGERLESEDLEGCQEKRGKIGPPGIQGPYGIPGIRGEKGDSGKKGAEGEQGMMGLPGPPGGQGLKGIRGLQGSAGRGGIKGEQGNIGPPGRRGTPGLPGMPGLFGEKGPKGFIGQPGPKGTRGPPGLPGAPGPPGTSLNLTLTQIKACQILLTFKYYHAISLEHTEIRELRWFLDPPEGTKEHPATTCLELWLSQPNFTSGMYYIDPNQGSPADALLVYCDLTSGGKTCLSPLLSQVPLRAWLKDSEADSFHWLSSKEGGFQFEYTESSVVQMRFLRLNSNLASQNITFTCQPGSRQGATERDIKFLADTRRQSYVGSLHDCMPSEALDLGTQQSVFQFETSDLDLLPIRDLALFGNSDLTEEFSFTVGPVCFS</sequence>
<keyword evidence="4" id="KW-0176">Collagen</keyword>
<dbReference type="Pfam" id="PF01410">
    <property type="entry name" value="COLFI"/>
    <property type="match status" value="1"/>
</dbReference>
<dbReference type="InterPro" id="IPR000885">
    <property type="entry name" value="Fib_collagen_C"/>
</dbReference>
<keyword evidence="2" id="KW-0964">Secreted</keyword>
<dbReference type="EMBL" id="JBHFQA010000010">
    <property type="protein sequence ID" value="KAL2092225.1"/>
    <property type="molecule type" value="Genomic_DNA"/>
</dbReference>
<evidence type="ECO:0000256" key="1">
    <source>
        <dbReference type="ARBA" id="ARBA00004498"/>
    </source>
</evidence>
<gene>
    <name evidence="9" type="ORF">ACEWY4_012023</name>
</gene>
<comment type="subcellular location">
    <subcellularLocation>
        <location evidence="1">Secreted</location>
        <location evidence="1">Extracellular space</location>
        <location evidence="1">Extracellular matrix</location>
    </subcellularLocation>
</comment>
<name>A0ABD1JZC3_9TELE</name>
<feature type="compositionally biased region" description="Low complexity" evidence="6">
    <location>
        <begin position="598"/>
        <end position="621"/>
    </location>
</feature>
<evidence type="ECO:0000259" key="7">
    <source>
        <dbReference type="PROSITE" id="PS50025"/>
    </source>
</evidence>
<evidence type="ECO:0000313" key="9">
    <source>
        <dbReference type="EMBL" id="KAL2092225.1"/>
    </source>
</evidence>
<feature type="region of interest" description="Disordered" evidence="6">
    <location>
        <begin position="452"/>
        <end position="656"/>
    </location>
</feature>
<dbReference type="InterPro" id="IPR008160">
    <property type="entry name" value="Collagen"/>
</dbReference>
<evidence type="ECO:0000256" key="5">
    <source>
        <dbReference type="PROSITE-ProRule" id="PRU00122"/>
    </source>
</evidence>
<evidence type="ECO:0000259" key="8">
    <source>
        <dbReference type="PROSITE" id="PS51461"/>
    </source>
</evidence>
<evidence type="ECO:0000256" key="4">
    <source>
        <dbReference type="ARBA" id="ARBA00023119"/>
    </source>
</evidence>
<feature type="region of interest" description="Disordered" evidence="6">
    <location>
        <begin position="1022"/>
        <end position="1066"/>
    </location>
</feature>
<dbReference type="PANTHER" id="PTHR24023">
    <property type="entry name" value="COLLAGEN ALPHA"/>
    <property type="match status" value="1"/>
</dbReference>
<organism evidence="9 10">
    <name type="scientific">Coilia grayii</name>
    <name type="common">Gray's grenadier anchovy</name>
    <dbReference type="NCBI Taxonomy" id="363190"/>
    <lineage>
        <taxon>Eukaryota</taxon>
        <taxon>Metazoa</taxon>
        <taxon>Chordata</taxon>
        <taxon>Craniata</taxon>
        <taxon>Vertebrata</taxon>
        <taxon>Euteleostomi</taxon>
        <taxon>Actinopterygii</taxon>
        <taxon>Neopterygii</taxon>
        <taxon>Teleostei</taxon>
        <taxon>Clupei</taxon>
        <taxon>Clupeiformes</taxon>
        <taxon>Clupeoidei</taxon>
        <taxon>Engraulidae</taxon>
        <taxon>Coilinae</taxon>
        <taxon>Coilia</taxon>
    </lineage>
</organism>
<dbReference type="CDD" id="cd00110">
    <property type="entry name" value="LamG"/>
    <property type="match status" value="1"/>
</dbReference>
<feature type="domain" description="Laminin G" evidence="7">
    <location>
        <begin position="1"/>
        <end position="146"/>
    </location>
</feature>
<feature type="compositionally biased region" description="Basic and acidic residues" evidence="6">
    <location>
        <begin position="555"/>
        <end position="564"/>
    </location>
</feature>
<dbReference type="InterPro" id="IPR001791">
    <property type="entry name" value="Laminin_G"/>
</dbReference>
<dbReference type="SMART" id="SM00038">
    <property type="entry name" value="COLFI"/>
    <property type="match status" value="1"/>
</dbReference>
<keyword evidence="3" id="KW-0272">Extracellular matrix</keyword>
<proteinExistence type="predicted"/>
<feature type="compositionally biased region" description="Pro residues" evidence="6">
    <location>
        <begin position="1141"/>
        <end position="1150"/>
    </location>
</feature>
<dbReference type="Pfam" id="PF01391">
    <property type="entry name" value="Collagen"/>
    <property type="match status" value="4"/>
</dbReference>
<dbReference type="InterPro" id="IPR050149">
    <property type="entry name" value="Collagen_superfamily"/>
</dbReference>
<reference evidence="9 10" key="1">
    <citation type="submission" date="2024-09" db="EMBL/GenBank/DDBJ databases">
        <title>A chromosome-level genome assembly of Gray's grenadier anchovy, Coilia grayii.</title>
        <authorList>
            <person name="Fu Z."/>
        </authorList>
    </citation>
    <scope>NUCLEOTIDE SEQUENCE [LARGE SCALE GENOMIC DNA]</scope>
    <source>
        <strain evidence="9">G4</strain>
        <tissue evidence="9">Muscle</tissue>
    </source>
</reference>
<accession>A0ABD1JZC3</accession>
<dbReference type="PROSITE" id="PS50025">
    <property type="entry name" value="LAM_G_DOMAIN"/>
    <property type="match status" value="1"/>
</dbReference>
<dbReference type="Gene3D" id="2.60.120.1000">
    <property type="match status" value="1"/>
</dbReference>
<evidence type="ECO:0000256" key="2">
    <source>
        <dbReference type="ARBA" id="ARBA00022525"/>
    </source>
</evidence>
<feature type="compositionally biased region" description="Basic and acidic residues" evidence="6">
    <location>
        <begin position="1022"/>
        <end position="1034"/>
    </location>
</feature>
<dbReference type="PANTHER" id="PTHR24023:SF1082">
    <property type="entry name" value="COLLAGEN TRIPLE HELIX REPEAT"/>
    <property type="match status" value="1"/>
</dbReference>
<feature type="region of interest" description="Disordered" evidence="6">
    <location>
        <begin position="258"/>
        <end position="357"/>
    </location>
</feature>
<dbReference type="PROSITE" id="PS51461">
    <property type="entry name" value="NC1_FIB"/>
    <property type="match status" value="1"/>
</dbReference>
<keyword evidence="10" id="KW-1185">Reference proteome</keyword>
<protein>
    <submittedName>
        <fullName evidence="9">Uncharacterized protein</fullName>
    </submittedName>
</protein>
<feature type="domain" description="Fibrillar collagen NC1" evidence="8">
    <location>
        <begin position="1174"/>
        <end position="1390"/>
    </location>
</feature>
<feature type="compositionally biased region" description="Low complexity" evidence="6">
    <location>
        <begin position="1036"/>
        <end position="1050"/>
    </location>
</feature>
<evidence type="ECO:0000256" key="3">
    <source>
        <dbReference type="ARBA" id="ARBA00022530"/>
    </source>
</evidence>
<comment type="caution">
    <text evidence="5">Lacks conserved residue(s) required for the propagation of feature annotation.</text>
</comment>
<comment type="caution">
    <text evidence="9">The sequence shown here is derived from an EMBL/GenBank/DDBJ whole genome shotgun (WGS) entry which is preliminary data.</text>
</comment>
<feature type="compositionally biased region" description="Basic and acidic residues" evidence="6">
    <location>
        <begin position="528"/>
        <end position="544"/>
    </location>
</feature>
<dbReference type="SUPFAM" id="SSF49899">
    <property type="entry name" value="Concanavalin A-like lectins/glucanases"/>
    <property type="match status" value="1"/>
</dbReference>
<evidence type="ECO:0000256" key="6">
    <source>
        <dbReference type="SAM" id="MobiDB-lite"/>
    </source>
</evidence>
<dbReference type="GO" id="GO:0005581">
    <property type="term" value="C:collagen trimer"/>
    <property type="evidence" value="ECO:0007669"/>
    <property type="project" value="UniProtKB-KW"/>
</dbReference>
<dbReference type="GO" id="GO:0005576">
    <property type="term" value="C:extracellular region"/>
    <property type="evidence" value="ECO:0007669"/>
    <property type="project" value="UniProtKB-SubCell"/>
</dbReference>
<dbReference type="Gene3D" id="2.60.120.200">
    <property type="match status" value="1"/>
</dbReference>
<feature type="compositionally biased region" description="Basic and acidic residues" evidence="6">
    <location>
        <begin position="1051"/>
        <end position="1063"/>
    </location>
</feature>
<dbReference type="Proteomes" id="UP001591681">
    <property type="component" value="Unassembled WGS sequence"/>
</dbReference>